<sequence length="117" mass="13040">MNQITLAAVCALFVILVTTHSCNAGKLTDAALRKRALSTTRCFGDADSMLSRYCFGMKRSYPSFVPDTEVNEVLRECVGNQKNTACKLAYYIMDLEERIGNALVYINEKTGNQNEDN</sequence>
<feature type="signal peptide" evidence="1">
    <location>
        <begin position="1"/>
        <end position="24"/>
    </location>
</feature>
<name>A0ABM0MH00_SACKO</name>
<keyword evidence="2" id="KW-1185">Reference proteome</keyword>
<accession>A0ABM0MH00</accession>
<organism evidence="2 3">
    <name type="scientific">Saccoglossus kowalevskii</name>
    <name type="common">Acorn worm</name>
    <dbReference type="NCBI Taxonomy" id="10224"/>
    <lineage>
        <taxon>Eukaryota</taxon>
        <taxon>Metazoa</taxon>
        <taxon>Hemichordata</taxon>
        <taxon>Enteropneusta</taxon>
        <taxon>Harrimaniidae</taxon>
        <taxon>Saccoglossus</taxon>
    </lineage>
</organism>
<protein>
    <submittedName>
        <fullName evidence="3">Uncharacterized protein LOC102801056</fullName>
    </submittedName>
</protein>
<feature type="chain" id="PRO_5046333241" evidence="1">
    <location>
        <begin position="25"/>
        <end position="117"/>
    </location>
</feature>
<dbReference type="GeneID" id="102801056"/>
<evidence type="ECO:0000313" key="2">
    <source>
        <dbReference type="Proteomes" id="UP000694865"/>
    </source>
</evidence>
<proteinExistence type="predicted"/>
<gene>
    <name evidence="3" type="primary">LOC102801056</name>
</gene>
<dbReference type="RefSeq" id="XP_006819291.1">
    <property type="nucleotide sequence ID" value="XM_006819228.1"/>
</dbReference>
<reference evidence="3" key="1">
    <citation type="submission" date="2025-08" db="UniProtKB">
        <authorList>
            <consortium name="RefSeq"/>
        </authorList>
    </citation>
    <scope>IDENTIFICATION</scope>
    <source>
        <tissue evidence="3">Testes</tissue>
    </source>
</reference>
<keyword evidence="1" id="KW-0732">Signal</keyword>
<dbReference type="Proteomes" id="UP000694865">
    <property type="component" value="Unplaced"/>
</dbReference>
<evidence type="ECO:0000313" key="3">
    <source>
        <dbReference type="RefSeq" id="XP_006819291.1"/>
    </source>
</evidence>
<evidence type="ECO:0000256" key="1">
    <source>
        <dbReference type="SAM" id="SignalP"/>
    </source>
</evidence>